<keyword evidence="4" id="KW-1185">Reference proteome</keyword>
<evidence type="ECO:0000256" key="1">
    <source>
        <dbReference type="ARBA" id="ARBA00022801"/>
    </source>
</evidence>
<dbReference type="PANTHER" id="PTHR43546">
    <property type="entry name" value="UPF0173 METAL-DEPENDENT HYDROLASE MJ1163-RELATED"/>
    <property type="match status" value="1"/>
</dbReference>
<dbReference type="Pfam" id="PF12706">
    <property type="entry name" value="Lactamase_B_2"/>
    <property type="match status" value="1"/>
</dbReference>
<comment type="caution">
    <text evidence="3">The sequence shown here is derived from an EMBL/GenBank/DDBJ whole genome shotgun (WGS) entry which is preliminary data.</text>
</comment>
<dbReference type="InterPro" id="IPR036866">
    <property type="entry name" value="RibonucZ/Hydroxyglut_hydro"/>
</dbReference>
<evidence type="ECO:0000259" key="2">
    <source>
        <dbReference type="Pfam" id="PF12706"/>
    </source>
</evidence>
<gene>
    <name evidence="3" type="ORF">K5P26_14725</name>
</gene>
<dbReference type="Proteomes" id="UP001166571">
    <property type="component" value="Unassembled WGS sequence"/>
</dbReference>
<accession>A0ABS7MH90</accession>
<name>A0ABS7MH90_9SPHN</name>
<dbReference type="Gene3D" id="3.60.15.10">
    <property type="entry name" value="Ribonuclease Z/Hydroxyacylglutathione hydrolase-like"/>
    <property type="match status" value="1"/>
</dbReference>
<dbReference type="EMBL" id="JAILXK010000002">
    <property type="protein sequence ID" value="MBY4638395.1"/>
    <property type="molecule type" value="Genomic_DNA"/>
</dbReference>
<reference evidence="3" key="1">
    <citation type="submission" date="2021-08" db="EMBL/GenBank/DDBJ databases">
        <title>Sphingopyxis panaciterrulae sp. nov., isolated from the surface water of the Yellow Sea.</title>
        <authorList>
            <person name="Gao Z."/>
            <person name="Zhang D."/>
            <person name="Zhang A."/>
        </authorList>
    </citation>
    <scope>NUCLEOTIDE SEQUENCE</scope>
    <source>
        <strain evidence="3">XHP0097</strain>
    </source>
</reference>
<proteinExistence type="predicted"/>
<dbReference type="InterPro" id="IPR050114">
    <property type="entry name" value="UPF0173_UPF0282_UlaG_hydrolase"/>
</dbReference>
<keyword evidence="1" id="KW-0378">Hydrolase</keyword>
<dbReference type="RefSeq" id="WP_222137317.1">
    <property type="nucleotide sequence ID" value="NZ_JAILXK010000002.1"/>
</dbReference>
<protein>
    <submittedName>
        <fullName evidence="3">MBL fold metallo-hydrolase</fullName>
    </submittedName>
</protein>
<dbReference type="PANTHER" id="PTHR43546:SF9">
    <property type="entry name" value="L-ASCORBATE-6-PHOSPHATE LACTONASE ULAG-RELATED"/>
    <property type="match status" value="1"/>
</dbReference>
<evidence type="ECO:0000313" key="3">
    <source>
        <dbReference type="EMBL" id="MBY4638395.1"/>
    </source>
</evidence>
<dbReference type="InterPro" id="IPR001279">
    <property type="entry name" value="Metallo-B-lactamas"/>
</dbReference>
<sequence length="327" mass="35290">MSGIIAKVAFGYVDDMQIDHPLAATVRRIAHGSLAALVSASMVAAAPLAWAYESASPGGEASVQSASARQLRLSWIGGPTLRLSFGPISIITDPVAGASFRMFDPNSGQDEVVHQRLGTAIDPATIDADYVLLSHDHPDHLDEEAIGRLRDAAHFLVPAGQADALRGRGVANIDALAWDATHVIEREGYQVRITAVPAQHSESSEVAAALGRVNGYWIEFMAEGYERSLYWTGDSFYVEGLSRWPRSPDIFVPHLGAVGGGGPFGQVSMNAQQAVKFAEKVAPKMVLPIHHSTFSLYREPISNFVEAALEHPWQLYLLREGEVAAIE</sequence>
<feature type="domain" description="Metallo-beta-lactamase" evidence="2">
    <location>
        <begin position="126"/>
        <end position="291"/>
    </location>
</feature>
<organism evidence="3 4">
    <name type="scientific">Sphingopyxis jiangsuensis</name>
    <dbReference type="NCBI Taxonomy" id="2871171"/>
    <lineage>
        <taxon>Bacteria</taxon>
        <taxon>Pseudomonadati</taxon>
        <taxon>Pseudomonadota</taxon>
        <taxon>Alphaproteobacteria</taxon>
        <taxon>Sphingomonadales</taxon>
        <taxon>Sphingomonadaceae</taxon>
        <taxon>Sphingopyxis</taxon>
    </lineage>
</organism>
<dbReference type="SUPFAM" id="SSF56281">
    <property type="entry name" value="Metallo-hydrolase/oxidoreductase"/>
    <property type="match status" value="1"/>
</dbReference>
<evidence type="ECO:0000313" key="4">
    <source>
        <dbReference type="Proteomes" id="UP001166571"/>
    </source>
</evidence>